<feature type="transmembrane region" description="Helical" evidence="1">
    <location>
        <begin position="42"/>
        <end position="63"/>
    </location>
</feature>
<keyword evidence="1" id="KW-0472">Membrane</keyword>
<name>A0ABX2DRU0_9BACL</name>
<sequence>MKEPRDEDQLLTEYFNISVTPSPELVSNTIQRIHGRGRIRMLAGLMSLQWLILVLSGICFLAGPAALQWKISMGLLFILLPMIAAALVMYRTMGSGGGSYESSPNR</sequence>
<keyword evidence="1" id="KW-1133">Transmembrane helix</keyword>
<dbReference type="EMBL" id="JABMKX010000010">
    <property type="protein sequence ID" value="NQX47426.1"/>
    <property type="molecule type" value="Genomic_DNA"/>
</dbReference>
<evidence type="ECO:0000313" key="3">
    <source>
        <dbReference type="Proteomes" id="UP000711047"/>
    </source>
</evidence>
<feature type="transmembrane region" description="Helical" evidence="1">
    <location>
        <begin position="69"/>
        <end position="90"/>
    </location>
</feature>
<keyword evidence="3" id="KW-1185">Reference proteome</keyword>
<evidence type="ECO:0000256" key="1">
    <source>
        <dbReference type="SAM" id="Phobius"/>
    </source>
</evidence>
<gene>
    <name evidence="2" type="ORF">HQN87_19005</name>
</gene>
<accession>A0ABX2DRU0</accession>
<reference evidence="2 3" key="1">
    <citation type="submission" date="2020-05" db="EMBL/GenBank/DDBJ databases">
        <title>Paenibacillus glebae, sp. nov., Paenibacillus humi sp. nov., Paenibacillus pedi sp. nov., Paenibacillus terrestris sp. nov. and Paenibacillus terricola sp. nov., isolated from a forest top soil sample.</title>
        <authorList>
            <person name="Qi S."/>
            <person name="Carlier A."/>
            <person name="Cnockaert M."/>
            <person name="Vandamme P."/>
        </authorList>
    </citation>
    <scope>NUCLEOTIDE SEQUENCE [LARGE SCALE GENOMIC DNA]</scope>
    <source>
        <strain evidence="2 3">LMG 29502</strain>
    </source>
</reference>
<dbReference type="RefSeq" id="WP_173136617.1">
    <property type="nucleotide sequence ID" value="NZ_CP073365.1"/>
</dbReference>
<comment type="caution">
    <text evidence="2">The sequence shown here is derived from an EMBL/GenBank/DDBJ whole genome shotgun (WGS) entry which is preliminary data.</text>
</comment>
<keyword evidence="1" id="KW-0812">Transmembrane</keyword>
<organism evidence="2 3">
    <name type="scientific">Paenibacillus tritici</name>
    <dbReference type="NCBI Taxonomy" id="1873425"/>
    <lineage>
        <taxon>Bacteria</taxon>
        <taxon>Bacillati</taxon>
        <taxon>Bacillota</taxon>
        <taxon>Bacilli</taxon>
        <taxon>Bacillales</taxon>
        <taxon>Paenibacillaceae</taxon>
        <taxon>Paenibacillus</taxon>
    </lineage>
</organism>
<protein>
    <submittedName>
        <fullName evidence="2">Uncharacterized protein</fullName>
    </submittedName>
</protein>
<proteinExistence type="predicted"/>
<dbReference type="Proteomes" id="UP000711047">
    <property type="component" value="Unassembled WGS sequence"/>
</dbReference>
<evidence type="ECO:0000313" key="2">
    <source>
        <dbReference type="EMBL" id="NQX47426.1"/>
    </source>
</evidence>